<proteinExistence type="predicted"/>
<dbReference type="EMBL" id="JACEIB010000027">
    <property type="protein sequence ID" value="MBA2936523.1"/>
    <property type="molecule type" value="Genomic_DNA"/>
</dbReference>
<dbReference type="Pfam" id="PF13801">
    <property type="entry name" value="Metal_resist"/>
    <property type="match status" value="1"/>
</dbReference>
<feature type="transmembrane region" description="Helical" evidence="1">
    <location>
        <begin position="6"/>
        <end position="31"/>
    </location>
</feature>
<dbReference type="AlphaFoldDB" id="A0A838LAT5"/>
<accession>A0A838LAT5</accession>
<organism evidence="2 3">
    <name type="scientific">Sphingomonas chungangi</name>
    <dbReference type="NCBI Taxonomy" id="2683589"/>
    <lineage>
        <taxon>Bacteria</taxon>
        <taxon>Pseudomonadati</taxon>
        <taxon>Pseudomonadota</taxon>
        <taxon>Alphaproteobacteria</taxon>
        <taxon>Sphingomonadales</taxon>
        <taxon>Sphingomonadaceae</taxon>
        <taxon>Sphingomonas</taxon>
    </lineage>
</organism>
<keyword evidence="1" id="KW-0812">Transmembrane</keyword>
<reference evidence="2 3" key="1">
    <citation type="submission" date="2020-07" db="EMBL/GenBank/DDBJ databases">
        <authorList>
            <person name="Sun Q."/>
        </authorList>
    </citation>
    <scope>NUCLEOTIDE SEQUENCE [LARGE SCALE GENOMIC DNA]</scope>
    <source>
        <strain evidence="2 3">CGMCC 1.13654</strain>
    </source>
</reference>
<dbReference type="RefSeq" id="WP_160364363.1">
    <property type="nucleotide sequence ID" value="NZ_JACEIB010000027.1"/>
</dbReference>
<evidence type="ECO:0000313" key="3">
    <source>
        <dbReference type="Proteomes" id="UP000570166"/>
    </source>
</evidence>
<name>A0A838LAT5_9SPHN</name>
<keyword evidence="3" id="KW-1185">Reference proteome</keyword>
<dbReference type="Proteomes" id="UP000570166">
    <property type="component" value="Unassembled WGS sequence"/>
</dbReference>
<evidence type="ECO:0000313" key="2">
    <source>
        <dbReference type="EMBL" id="MBA2936523.1"/>
    </source>
</evidence>
<gene>
    <name evidence="2" type="ORF">HZF05_20775</name>
</gene>
<sequence length="154" mass="16601">MSPRTLKIICAVSILLNVFLLGAAIGGAAWVKARHPMIGVGSIRVAGSELPKDERRAFRQALREARLEMRPTAMAGRQAREEAAALLSAPTLDQAKLADALARIRAADIAIRAHVEERAIAYAATLPPEERAKLAEGIEMRRARAATMATETQP</sequence>
<keyword evidence="1" id="KW-0472">Membrane</keyword>
<protein>
    <submittedName>
        <fullName evidence="2">Periplasmic heavy metal sensor</fullName>
    </submittedName>
</protein>
<comment type="caution">
    <text evidence="2">The sequence shown here is derived from an EMBL/GenBank/DDBJ whole genome shotgun (WGS) entry which is preliminary data.</text>
</comment>
<keyword evidence="1" id="KW-1133">Transmembrane helix</keyword>
<evidence type="ECO:0000256" key="1">
    <source>
        <dbReference type="SAM" id="Phobius"/>
    </source>
</evidence>
<dbReference type="InterPro" id="IPR025961">
    <property type="entry name" value="Metal_resist"/>
</dbReference>